<evidence type="ECO:0000256" key="8">
    <source>
        <dbReference type="SAM" id="Phobius"/>
    </source>
</evidence>
<sequence>MTKTKSKKPNTKDLHPVPVFITNHPWITIIIVLFIGIGVGVTDAFIGIDLDTTIKNFVVRSGDTANQVEGILTAIDDEVYFNKETWDSANEIQVQQTQASGYIQLYYECVDCDNLITSKQLERIYNFEQKLINDEDYTKYCLKTPAGECYPGSTITAFFYQDGKQVEDIETYANVLYNYPGITSTYLRDERCDTGFDNVDFKSKYVSSIYYFGFPLEDHENVNDEIDEQNDKLEEWVTDLIPDLVDDANTDDFEIVYLGNGILSMAILEVIIHDIGLLGCSIVFVWLYTRFHTRSSLLATLGLLHVLLSLPLSYFVYSIIFSVEITSILNCLTLFIILGIGCDDIFIVLDHWKQSKIREEKISKNVYTRMNWTWKESATTMLVTTCTASGAFFGNVASTIPPIRYFGIFTGFAIIFNYLLVITWFPAIIVLWHKKGETSCFYDFHTADKLAKLFRIVLRKKSKEKSTGKKENPKFQDLELRDKKKSKKKQKSKNETSETSDTSDTESVPSSYSGSDDRDVEASQTKANKSKKAKSNHGVDIDQLRPFERYFYAQHAPFIRKFRYAIITIFVVMAIVFSIQASKLESADEATNLFPDDHFVLRSQDIANYFEANNYLPNSYFQWGIKGLDREGVDPLAVEHLGKVIYNSDWKPHSKASQEWVIEFCERAREKFDGTLFREGQGNCFMEDFRDWVTDETLAGGTYTFPVEEDEFEPLLNDFTNWARGAIVATEVVNAQMYLPTSYERSIGFDRDTGELKYYAVEFNMEMSMTATALKQREFFDEIEEFLDTINKEAPEGMDMVSTVSWSWMEMLTDETLISVALGTIFVSVGVAYLIIVVSTDNIISSFFAILSISGVVVTIVGMMVSIGWKLELITSVCLTVIVGISVDYVVHFCHAYTISTHDTPFAKLRDAMTNLGISVTAAAATTLISTFIMFFNWSPFFLKFGLFIWMTIISSALWSFFFFFTLLLYGPTGDTGKLSVYFKRVFMKKSYQKYLEKKNNKQMDNQNDEQDSYSVDDDVSTDNRQLDSENFYDIETMAVPQESKKSKKSKKSKNSKTSKESKNSKKSKKSKNSHVSKKSKNSKESKNSKNSKKAKKSKNSQVSKKSKKSKNSKNPKTSKKSKESKNSKNSKKAKKSKNSQVSKKSKKSKKSKNSKTSKKSNKKKDVDNGDDRENASVSSINTSDASSNSVSSSTNSSSTD</sequence>
<proteinExistence type="inferred from homology"/>
<evidence type="ECO:0000259" key="9">
    <source>
        <dbReference type="PROSITE" id="PS50156"/>
    </source>
</evidence>
<feature type="transmembrane region" description="Helical" evidence="8">
    <location>
        <begin position="378"/>
        <end position="397"/>
    </location>
</feature>
<feature type="domain" description="SSD" evidence="9">
    <location>
        <begin position="298"/>
        <end position="431"/>
    </location>
</feature>
<name>A0AAV7ZED8_9EUKA</name>
<dbReference type="AlphaFoldDB" id="A0AAV7ZED8"/>
<feature type="transmembrane region" description="Helical" evidence="8">
    <location>
        <begin position="270"/>
        <end position="289"/>
    </location>
</feature>
<feature type="compositionally biased region" description="Basic residues" evidence="7">
    <location>
        <begin position="1046"/>
        <end position="1057"/>
    </location>
</feature>
<evidence type="ECO:0000313" key="11">
    <source>
        <dbReference type="Proteomes" id="UP001146793"/>
    </source>
</evidence>
<comment type="caution">
    <text evidence="10">The sequence shown here is derived from an EMBL/GenBank/DDBJ whole genome shotgun (WGS) entry which is preliminary data.</text>
</comment>
<dbReference type="PANTHER" id="PTHR45951">
    <property type="entry name" value="PROTEIN DISPATCHED-RELATED"/>
    <property type="match status" value="1"/>
</dbReference>
<feature type="compositionally biased region" description="Acidic residues" evidence="7">
    <location>
        <begin position="1007"/>
        <end position="1021"/>
    </location>
</feature>
<evidence type="ECO:0000256" key="3">
    <source>
        <dbReference type="ARBA" id="ARBA00022989"/>
    </source>
</evidence>
<dbReference type="Pfam" id="PF12349">
    <property type="entry name" value="Sterol-sensing"/>
    <property type="match status" value="1"/>
</dbReference>
<dbReference type="GO" id="GO:0016020">
    <property type="term" value="C:membrane"/>
    <property type="evidence" value="ECO:0007669"/>
    <property type="project" value="UniProtKB-SubCell"/>
</dbReference>
<feature type="transmembrane region" description="Helical" evidence="8">
    <location>
        <begin position="817"/>
        <end position="836"/>
    </location>
</feature>
<feature type="compositionally biased region" description="Low complexity" evidence="7">
    <location>
        <begin position="497"/>
        <end position="507"/>
    </location>
</feature>
<feature type="transmembrane region" description="Helical" evidence="8">
    <location>
        <begin position="873"/>
        <end position="891"/>
    </location>
</feature>
<dbReference type="SUPFAM" id="SSF82866">
    <property type="entry name" value="Multidrug efflux transporter AcrB transmembrane domain"/>
    <property type="match status" value="2"/>
</dbReference>
<dbReference type="InterPro" id="IPR000731">
    <property type="entry name" value="SSD"/>
</dbReference>
<dbReference type="GO" id="GO:0022857">
    <property type="term" value="F:transmembrane transporter activity"/>
    <property type="evidence" value="ECO:0007669"/>
    <property type="project" value="TreeGrafter"/>
</dbReference>
<feature type="transmembrane region" description="Helical" evidence="8">
    <location>
        <begin position="26"/>
        <end position="48"/>
    </location>
</feature>
<reference evidence="10" key="1">
    <citation type="submission" date="2022-08" db="EMBL/GenBank/DDBJ databases">
        <title>Novel sulphate-reducing endosymbionts in the free-living metamonad Anaeramoeba.</title>
        <authorList>
            <person name="Jerlstrom-Hultqvist J."/>
            <person name="Cepicka I."/>
            <person name="Gallot-Lavallee L."/>
            <person name="Salas-Leiva D."/>
            <person name="Curtis B.A."/>
            <person name="Zahonova K."/>
            <person name="Pipaliya S."/>
            <person name="Dacks J."/>
            <person name="Roger A.J."/>
        </authorList>
    </citation>
    <scope>NUCLEOTIDE SEQUENCE</scope>
    <source>
        <strain evidence="10">Busselton2</strain>
    </source>
</reference>
<accession>A0AAV7ZED8</accession>
<dbReference type="InterPro" id="IPR052081">
    <property type="entry name" value="Dispatched_Hh_regulator"/>
</dbReference>
<keyword evidence="2 8" id="KW-0812">Transmembrane</keyword>
<feature type="transmembrane region" description="Helical" evidence="8">
    <location>
        <begin position="301"/>
        <end position="321"/>
    </location>
</feature>
<feature type="region of interest" description="Disordered" evidence="7">
    <location>
        <begin position="999"/>
        <end position="1021"/>
    </location>
</feature>
<keyword evidence="4 8" id="KW-0472">Membrane</keyword>
<protein>
    <submittedName>
        <fullName evidence="10">Protein dispatched-related</fullName>
    </submittedName>
</protein>
<keyword evidence="5" id="KW-0325">Glycoprotein</keyword>
<keyword evidence="3 8" id="KW-1133">Transmembrane helix</keyword>
<evidence type="ECO:0000256" key="1">
    <source>
        <dbReference type="ARBA" id="ARBA00004141"/>
    </source>
</evidence>
<evidence type="ECO:0000256" key="5">
    <source>
        <dbReference type="ARBA" id="ARBA00023180"/>
    </source>
</evidence>
<feature type="compositionally biased region" description="Basic residues" evidence="7">
    <location>
        <begin position="1129"/>
        <end position="1163"/>
    </location>
</feature>
<evidence type="ECO:0000256" key="4">
    <source>
        <dbReference type="ARBA" id="ARBA00023136"/>
    </source>
</evidence>
<dbReference type="PROSITE" id="PS50156">
    <property type="entry name" value="SSD"/>
    <property type="match status" value="1"/>
</dbReference>
<feature type="transmembrane region" description="Helical" evidence="8">
    <location>
        <begin position="912"/>
        <end position="936"/>
    </location>
</feature>
<dbReference type="Proteomes" id="UP001146793">
    <property type="component" value="Unassembled WGS sequence"/>
</dbReference>
<comment type="subcellular location">
    <subcellularLocation>
        <location evidence="1">Membrane</location>
        <topology evidence="1">Multi-pass membrane protein</topology>
    </subcellularLocation>
</comment>
<feature type="transmembrane region" description="Helical" evidence="8">
    <location>
        <begin position="562"/>
        <end position="581"/>
    </location>
</feature>
<dbReference type="PANTHER" id="PTHR45951:SF7">
    <property type="entry name" value="SSD DOMAIN-CONTAINING PROTEIN"/>
    <property type="match status" value="1"/>
</dbReference>
<feature type="compositionally biased region" description="Basic and acidic residues" evidence="7">
    <location>
        <begin position="465"/>
        <end position="482"/>
    </location>
</feature>
<feature type="transmembrane region" description="Helical" evidence="8">
    <location>
        <begin position="327"/>
        <end position="349"/>
    </location>
</feature>
<evidence type="ECO:0000256" key="6">
    <source>
        <dbReference type="ARBA" id="ARBA00038046"/>
    </source>
</evidence>
<feature type="region of interest" description="Disordered" evidence="7">
    <location>
        <begin position="465"/>
        <end position="537"/>
    </location>
</feature>
<feature type="transmembrane region" description="Helical" evidence="8">
    <location>
        <begin position="843"/>
        <end position="867"/>
    </location>
</feature>
<feature type="transmembrane region" description="Helical" evidence="8">
    <location>
        <begin position="403"/>
        <end position="432"/>
    </location>
</feature>
<organism evidence="10 11">
    <name type="scientific">Anaeramoeba flamelloides</name>
    <dbReference type="NCBI Taxonomy" id="1746091"/>
    <lineage>
        <taxon>Eukaryota</taxon>
        <taxon>Metamonada</taxon>
        <taxon>Anaeramoebidae</taxon>
        <taxon>Anaeramoeba</taxon>
    </lineage>
</organism>
<evidence type="ECO:0000313" key="10">
    <source>
        <dbReference type="EMBL" id="KAJ3440382.1"/>
    </source>
</evidence>
<feature type="compositionally biased region" description="Basic and acidic residues" evidence="7">
    <location>
        <begin position="1164"/>
        <end position="1175"/>
    </location>
</feature>
<dbReference type="EMBL" id="JANTQA010000030">
    <property type="protein sequence ID" value="KAJ3440382.1"/>
    <property type="molecule type" value="Genomic_DNA"/>
</dbReference>
<comment type="similarity">
    <text evidence="6">Belongs to the dispatched family.</text>
</comment>
<feature type="region of interest" description="Disordered" evidence="7">
    <location>
        <begin position="1038"/>
        <end position="1201"/>
    </location>
</feature>
<gene>
    <name evidence="10" type="ORF">M0812_14049</name>
</gene>
<feature type="compositionally biased region" description="Basic residues" evidence="7">
    <location>
        <begin position="1065"/>
        <end position="1081"/>
    </location>
</feature>
<evidence type="ECO:0000256" key="7">
    <source>
        <dbReference type="SAM" id="MobiDB-lite"/>
    </source>
</evidence>
<feature type="compositionally biased region" description="Low complexity" evidence="7">
    <location>
        <begin position="1176"/>
        <end position="1201"/>
    </location>
</feature>
<dbReference type="Gene3D" id="1.20.1640.10">
    <property type="entry name" value="Multidrug efflux transporter AcrB transmembrane domain"/>
    <property type="match status" value="2"/>
</dbReference>
<dbReference type="InterPro" id="IPR053958">
    <property type="entry name" value="HMGCR/SNAP/NPC1-like_SSD"/>
</dbReference>
<feature type="transmembrane region" description="Helical" evidence="8">
    <location>
        <begin position="948"/>
        <end position="970"/>
    </location>
</feature>
<feature type="compositionally biased region" description="Basic residues" evidence="7">
    <location>
        <begin position="1090"/>
        <end position="1120"/>
    </location>
</feature>
<evidence type="ECO:0000256" key="2">
    <source>
        <dbReference type="ARBA" id="ARBA00022692"/>
    </source>
</evidence>